<evidence type="ECO:0000256" key="4">
    <source>
        <dbReference type="ARBA" id="ARBA00022989"/>
    </source>
</evidence>
<feature type="transmembrane region" description="Helical" evidence="6">
    <location>
        <begin position="366"/>
        <end position="392"/>
    </location>
</feature>
<dbReference type="PANTHER" id="PTHR23505:SF79">
    <property type="entry name" value="PROTEIN SPINSTER"/>
    <property type="match status" value="1"/>
</dbReference>
<dbReference type="InterPro" id="IPR044770">
    <property type="entry name" value="MFS_spinster-like"/>
</dbReference>
<feature type="transmembrane region" description="Helical" evidence="6">
    <location>
        <begin position="83"/>
        <end position="101"/>
    </location>
</feature>
<evidence type="ECO:0000256" key="3">
    <source>
        <dbReference type="ARBA" id="ARBA00022692"/>
    </source>
</evidence>
<protein>
    <recommendedName>
        <fullName evidence="7">Major facilitator superfamily (MFS) profile domain-containing protein</fullName>
    </recommendedName>
</protein>
<dbReference type="GO" id="GO:0022857">
    <property type="term" value="F:transmembrane transporter activity"/>
    <property type="evidence" value="ECO:0007669"/>
    <property type="project" value="InterPro"/>
</dbReference>
<feature type="transmembrane region" description="Helical" evidence="6">
    <location>
        <begin position="144"/>
        <end position="164"/>
    </location>
</feature>
<feature type="transmembrane region" description="Helical" evidence="6">
    <location>
        <begin position="233"/>
        <end position="256"/>
    </location>
</feature>
<dbReference type="Pfam" id="PF07690">
    <property type="entry name" value="MFS_1"/>
    <property type="match status" value="1"/>
</dbReference>
<feature type="transmembrane region" description="Helical" evidence="6">
    <location>
        <begin position="333"/>
        <end position="354"/>
    </location>
</feature>
<dbReference type="PANTHER" id="PTHR23505">
    <property type="entry name" value="SPINSTER"/>
    <property type="match status" value="1"/>
</dbReference>
<feature type="transmembrane region" description="Helical" evidence="6">
    <location>
        <begin position="404"/>
        <end position="424"/>
    </location>
</feature>
<keyword evidence="4 6" id="KW-1133">Transmembrane helix</keyword>
<feature type="transmembrane region" description="Helical" evidence="6">
    <location>
        <begin position="184"/>
        <end position="203"/>
    </location>
</feature>
<feature type="transmembrane region" description="Helical" evidence="6">
    <location>
        <begin position="12"/>
        <end position="29"/>
    </location>
</feature>
<dbReference type="AlphaFoldDB" id="A0A381X7C9"/>
<dbReference type="InterPro" id="IPR036259">
    <property type="entry name" value="MFS_trans_sf"/>
</dbReference>
<feature type="domain" description="Major facilitator superfamily (MFS) profile" evidence="7">
    <location>
        <begin position="16"/>
        <end position="432"/>
    </location>
</feature>
<dbReference type="PROSITE" id="PS50850">
    <property type="entry name" value="MFS"/>
    <property type="match status" value="1"/>
</dbReference>
<comment type="subcellular location">
    <subcellularLocation>
        <location evidence="1">Membrane</location>
        <topology evidence="1">Multi-pass membrane protein</topology>
    </subcellularLocation>
</comment>
<keyword evidence="2" id="KW-0813">Transport</keyword>
<evidence type="ECO:0000256" key="5">
    <source>
        <dbReference type="ARBA" id="ARBA00023136"/>
    </source>
</evidence>
<dbReference type="InterPro" id="IPR011701">
    <property type="entry name" value="MFS"/>
</dbReference>
<proteinExistence type="predicted"/>
<feature type="transmembrane region" description="Helical" evidence="6">
    <location>
        <begin position="306"/>
        <end position="327"/>
    </location>
</feature>
<feature type="transmembrane region" description="Helical" evidence="6">
    <location>
        <begin position="50"/>
        <end position="71"/>
    </location>
</feature>
<accession>A0A381X7C9</accession>
<keyword evidence="3 6" id="KW-0812">Transmembrane</keyword>
<sequence>MSTQTIWPNKRYAWFFTSILLFAYIISFIDRQMINYLALDIKEDMGLSDFQMSFIMGWGFVLSYIIFSIPFGRFVDKINRVRVLIGGIVIWSIATAGCGLSKGPFQLILSRSGVGAGEAALTPASWSIISDLFPVERRGFPMSIYLMGPYIGQGLSLLFGAQILRIYNEPINLFGNLILQPWQVIFIIIAIPGIILGLFMFTLKDPSRKGVAEDETREKDSLKQVFSYVLNNIGAYFPLLVGSAFIVVLLYGVQSWVPIFLQRIHEWELTRVGDQYGLVALFAGSLGVISGPIVERFLTKMKINAATLIVCFITAIVLTILGPITFLMLSSDYVLYGIFIISFFITLPLALFATSLQNITPNHYRGVVSGLYVLTVNITGYGLGPMVVAFFTDKVFKDEMAIDMSMATIFLICGPISAIIFYLGRGPFSEALRIKNL</sequence>
<dbReference type="Gene3D" id="1.20.1250.20">
    <property type="entry name" value="MFS general substrate transporter like domains"/>
    <property type="match status" value="1"/>
</dbReference>
<evidence type="ECO:0000259" key="7">
    <source>
        <dbReference type="PROSITE" id="PS50850"/>
    </source>
</evidence>
<reference evidence="8" key="1">
    <citation type="submission" date="2018-05" db="EMBL/GenBank/DDBJ databases">
        <authorList>
            <person name="Lanie J.A."/>
            <person name="Ng W.-L."/>
            <person name="Kazmierczak K.M."/>
            <person name="Andrzejewski T.M."/>
            <person name="Davidsen T.M."/>
            <person name="Wayne K.J."/>
            <person name="Tettelin H."/>
            <person name="Glass J.I."/>
            <person name="Rusch D."/>
            <person name="Podicherti R."/>
            <person name="Tsui H.-C.T."/>
            <person name="Winkler M.E."/>
        </authorList>
    </citation>
    <scope>NUCLEOTIDE SEQUENCE</scope>
</reference>
<evidence type="ECO:0000313" key="8">
    <source>
        <dbReference type="EMBL" id="SVA60644.1"/>
    </source>
</evidence>
<name>A0A381X7C9_9ZZZZ</name>
<dbReference type="GO" id="GO:0016020">
    <property type="term" value="C:membrane"/>
    <property type="evidence" value="ECO:0007669"/>
    <property type="project" value="UniProtKB-SubCell"/>
</dbReference>
<evidence type="ECO:0000256" key="2">
    <source>
        <dbReference type="ARBA" id="ARBA00022448"/>
    </source>
</evidence>
<dbReference type="EMBL" id="UINC01014165">
    <property type="protein sequence ID" value="SVA60644.1"/>
    <property type="molecule type" value="Genomic_DNA"/>
</dbReference>
<gene>
    <name evidence="8" type="ORF">METZ01_LOCUS113498</name>
</gene>
<feature type="transmembrane region" description="Helical" evidence="6">
    <location>
        <begin position="276"/>
        <end position="294"/>
    </location>
</feature>
<dbReference type="InterPro" id="IPR020846">
    <property type="entry name" value="MFS_dom"/>
</dbReference>
<dbReference type="SUPFAM" id="SSF103473">
    <property type="entry name" value="MFS general substrate transporter"/>
    <property type="match status" value="1"/>
</dbReference>
<organism evidence="8">
    <name type="scientific">marine metagenome</name>
    <dbReference type="NCBI Taxonomy" id="408172"/>
    <lineage>
        <taxon>unclassified sequences</taxon>
        <taxon>metagenomes</taxon>
        <taxon>ecological metagenomes</taxon>
    </lineage>
</organism>
<keyword evidence="5 6" id="KW-0472">Membrane</keyword>
<evidence type="ECO:0000256" key="6">
    <source>
        <dbReference type="SAM" id="Phobius"/>
    </source>
</evidence>
<evidence type="ECO:0000256" key="1">
    <source>
        <dbReference type="ARBA" id="ARBA00004141"/>
    </source>
</evidence>